<reference evidence="2 3" key="1">
    <citation type="submission" date="2016-12" db="EMBL/GenBank/DDBJ databases">
        <title>Genome sequencing of Methylocaldum marinum.</title>
        <authorList>
            <person name="Takeuchi M."/>
            <person name="Kamagata Y."/>
            <person name="Hiraoka S."/>
            <person name="Oshima K."/>
            <person name="Hattori M."/>
            <person name="Iwasaki W."/>
        </authorList>
    </citation>
    <scope>NUCLEOTIDE SEQUENCE [LARGE SCALE GENOMIC DNA]</scope>
    <source>
        <strain evidence="2 3">S8</strain>
    </source>
</reference>
<organism evidence="2 3">
    <name type="scientific">Methylocaldum marinum</name>
    <dbReference type="NCBI Taxonomy" id="1432792"/>
    <lineage>
        <taxon>Bacteria</taxon>
        <taxon>Pseudomonadati</taxon>
        <taxon>Pseudomonadota</taxon>
        <taxon>Gammaproteobacteria</taxon>
        <taxon>Methylococcales</taxon>
        <taxon>Methylococcaceae</taxon>
        <taxon>Methylocaldum</taxon>
    </lineage>
</organism>
<gene>
    <name evidence="2" type="ORF">sS8_3464</name>
</gene>
<evidence type="ECO:0000256" key="1">
    <source>
        <dbReference type="SAM" id="SignalP"/>
    </source>
</evidence>
<evidence type="ECO:0000313" key="3">
    <source>
        <dbReference type="Proteomes" id="UP000266313"/>
    </source>
</evidence>
<dbReference type="EMBL" id="AP017928">
    <property type="protein sequence ID" value="BBA35401.1"/>
    <property type="molecule type" value="Genomic_DNA"/>
</dbReference>
<dbReference type="AlphaFoldDB" id="A0A250KWR0"/>
<proteinExistence type="predicted"/>
<name>A0A250KWR0_9GAMM</name>
<accession>A0A250KWR0</accession>
<dbReference type="RefSeq" id="WP_145986571.1">
    <property type="nucleotide sequence ID" value="NZ_AP017928.1"/>
</dbReference>
<keyword evidence="1" id="KW-0732">Signal</keyword>
<dbReference type="Proteomes" id="UP000266313">
    <property type="component" value="Chromosome"/>
</dbReference>
<sequence length="82" mass="8499">MLGIKRLQMLLGLFTLAIALAPAAEAADGVCDIQSLKGRYGFQASGRVDVPVKAGARVDLAKTETIHFAQVGTLEADGEGNA</sequence>
<protein>
    <submittedName>
        <fullName evidence="2">Chromosome partitioning protein</fullName>
    </submittedName>
</protein>
<feature type="chain" id="PRO_5013281554" evidence="1">
    <location>
        <begin position="27"/>
        <end position="82"/>
    </location>
</feature>
<dbReference type="KEGG" id="mmai:sS8_3464"/>
<feature type="signal peptide" evidence="1">
    <location>
        <begin position="1"/>
        <end position="26"/>
    </location>
</feature>
<evidence type="ECO:0000313" key="2">
    <source>
        <dbReference type="EMBL" id="BBA35401.1"/>
    </source>
</evidence>
<keyword evidence="3" id="KW-1185">Reference proteome</keyword>